<dbReference type="InterPro" id="IPR036737">
    <property type="entry name" value="OmpA-like_sf"/>
</dbReference>
<feature type="domain" description="OmpA-like" evidence="2">
    <location>
        <begin position="1"/>
        <end position="81"/>
    </location>
</feature>
<evidence type="ECO:0000256" key="1">
    <source>
        <dbReference type="PROSITE-ProRule" id="PRU00473"/>
    </source>
</evidence>
<dbReference type="Gene3D" id="3.30.1330.60">
    <property type="entry name" value="OmpA-like domain"/>
    <property type="match status" value="1"/>
</dbReference>
<dbReference type="PROSITE" id="PS51123">
    <property type="entry name" value="OMPA_2"/>
    <property type="match status" value="1"/>
</dbReference>
<name>A0ABV6RQ14_9GAMM</name>
<reference evidence="3 4" key="1">
    <citation type="submission" date="2024-09" db="EMBL/GenBank/DDBJ databases">
        <authorList>
            <person name="Sun Q."/>
            <person name="Mori K."/>
        </authorList>
    </citation>
    <scope>NUCLEOTIDE SEQUENCE [LARGE SCALE GENOMIC DNA]</scope>
    <source>
        <strain evidence="3 4">KCTC 23076</strain>
    </source>
</reference>
<sequence length="81" mass="9156">MRSPRYHERRVVVIAFGHRDGAGDLVPTLISNDRADVLTGYLQGRGVRVRAAHGLGAERPLAPPDRRSARFRNERVEIWVI</sequence>
<protein>
    <recommendedName>
        <fullName evidence="2">OmpA-like domain-containing protein</fullName>
    </recommendedName>
</protein>
<evidence type="ECO:0000313" key="4">
    <source>
        <dbReference type="Proteomes" id="UP001589896"/>
    </source>
</evidence>
<dbReference type="Proteomes" id="UP001589896">
    <property type="component" value="Unassembled WGS sequence"/>
</dbReference>
<evidence type="ECO:0000259" key="2">
    <source>
        <dbReference type="PROSITE" id="PS51123"/>
    </source>
</evidence>
<keyword evidence="4" id="KW-1185">Reference proteome</keyword>
<gene>
    <name evidence="3" type="ORF">ACFFGH_14570</name>
</gene>
<keyword evidence="1" id="KW-0472">Membrane</keyword>
<proteinExistence type="predicted"/>
<dbReference type="InterPro" id="IPR006665">
    <property type="entry name" value="OmpA-like"/>
</dbReference>
<dbReference type="SUPFAM" id="SSF103088">
    <property type="entry name" value="OmpA-like"/>
    <property type="match status" value="1"/>
</dbReference>
<dbReference type="EMBL" id="JBHLTG010000003">
    <property type="protein sequence ID" value="MFC0679064.1"/>
    <property type="molecule type" value="Genomic_DNA"/>
</dbReference>
<comment type="caution">
    <text evidence="3">The sequence shown here is derived from an EMBL/GenBank/DDBJ whole genome shotgun (WGS) entry which is preliminary data.</text>
</comment>
<accession>A0ABV6RQ14</accession>
<evidence type="ECO:0000313" key="3">
    <source>
        <dbReference type="EMBL" id="MFC0679064.1"/>
    </source>
</evidence>
<organism evidence="3 4">
    <name type="scientific">Lysobacter korlensis</name>
    <dbReference type="NCBI Taxonomy" id="553636"/>
    <lineage>
        <taxon>Bacteria</taxon>
        <taxon>Pseudomonadati</taxon>
        <taxon>Pseudomonadota</taxon>
        <taxon>Gammaproteobacteria</taxon>
        <taxon>Lysobacterales</taxon>
        <taxon>Lysobacteraceae</taxon>
        <taxon>Lysobacter</taxon>
    </lineage>
</organism>
<dbReference type="RefSeq" id="WP_386669441.1">
    <property type="nucleotide sequence ID" value="NZ_JBHLTG010000003.1"/>
</dbReference>